<evidence type="ECO:0000313" key="3">
    <source>
        <dbReference type="EMBL" id="MBH8552275.1"/>
    </source>
</evidence>
<evidence type="ECO:0000256" key="1">
    <source>
        <dbReference type="SAM" id="Phobius"/>
    </source>
</evidence>
<feature type="transmembrane region" description="Helical" evidence="1">
    <location>
        <begin position="296"/>
        <end position="313"/>
    </location>
</feature>
<feature type="chain" id="PRO_5035289024" description="PEP-CTERM sorting domain-containing protein" evidence="2">
    <location>
        <begin position="32"/>
        <end position="324"/>
    </location>
</feature>
<reference evidence="3 4" key="1">
    <citation type="journal article" date="2021" name="Int. J. Syst. Evol. Microbiol.">
        <title>Amazonocrinis nigriterrae gen. nov., sp. nov., Atlanticothrix silvestris gen. nov., sp. nov. and Dendronalium phyllosphericum gen. nov., sp. nov., nostocacean cyanobacteria from Brazilian environments.</title>
        <authorList>
            <person name="Alvarenga D.O."/>
            <person name="Andreote A.P.D."/>
            <person name="Branco L.H.Z."/>
            <person name="Delbaje E."/>
            <person name="Cruz R.B."/>
            <person name="Varani A.M."/>
            <person name="Fiore M.F."/>
        </authorList>
    </citation>
    <scope>NUCLEOTIDE SEQUENCE [LARGE SCALE GENOMIC DNA]</scope>
    <source>
        <strain evidence="3 4">CENA357</strain>
    </source>
</reference>
<proteinExistence type="predicted"/>
<protein>
    <recommendedName>
        <fullName evidence="5">PEP-CTERM sorting domain-containing protein</fullName>
    </recommendedName>
</protein>
<feature type="signal peptide" evidence="2">
    <location>
        <begin position="1"/>
        <end position="31"/>
    </location>
</feature>
<dbReference type="Proteomes" id="UP000599391">
    <property type="component" value="Unassembled WGS sequence"/>
</dbReference>
<comment type="caution">
    <text evidence="3">The sequence shown here is derived from an EMBL/GenBank/DDBJ whole genome shotgun (WGS) entry which is preliminary data.</text>
</comment>
<evidence type="ECO:0008006" key="5">
    <source>
        <dbReference type="Google" id="ProtNLM"/>
    </source>
</evidence>
<keyword evidence="4" id="KW-1185">Reference proteome</keyword>
<dbReference type="AlphaFoldDB" id="A0A8J7KY72"/>
<organism evidence="3 4">
    <name type="scientific">Atlanticothrix silvestris CENA357</name>
    <dbReference type="NCBI Taxonomy" id="1725252"/>
    <lineage>
        <taxon>Bacteria</taxon>
        <taxon>Bacillati</taxon>
        <taxon>Cyanobacteriota</taxon>
        <taxon>Cyanophyceae</taxon>
        <taxon>Nostocales</taxon>
        <taxon>Nodulariaceae</taxon>
        <taxon>Atlanticothrix</taxon>
        <taxon>Atlanticothrix silvestris</taxon>
    </lineage>
</organism>
<name>A0A8J7KY72_9CYAN</name>
<keyword evidence="1" id="KW-0472">Membrane</keyword>
<sequence>MKVQLLTMRNSFSTVLVTTTVAVSAALPVQAATFDFSKLQLISTKPIAASSELSFFGSLDNNEGQTAFFNPDPNALDRGHTEISLNSGNFAPYYATGRNASPENSGATRAASLEGGKSFPNFFNYLNNNSIALNNIGFSYGQKSDRDFKEAWNLGDDLLGQDWLASPTSTIEERIYTANPDAVESYFSLGDTKIVNLGYTPFYVLFEYGETLALEDNIDLFYTDPVKATKVAGLDPLAEGLADAFLQDIENNGGNVQLVLEDIAAEDGAFAFGNGFNILNFPLPLSVRAVSVSEPSAILGFLMLAFSGIFSFSKQQKKAKNTLK</sequence>
<keyword evidence="1" id="KW-1133">Transmembrane helix</keyword>
<accession>A0A8J7KY72</accession>
<keyword evidence="2" id="KW-0732">Signal</keyword>
<gene>
    <name evidence="3" type="ORF">I8751_07790</name>
</gene>
<keyword evidence="1" id="KW-0812">Transmembrane</keyword>
<evidence type="ECO:0000313" key="4">
    <source>
        <dbReference type="Proteomes" id="UP000599391"/>
    </source>
</evidence>
<evidence type="ECO:0000256" key="2">
    <source>
        <dbReference type="SAM" id="SignalP"/>
    </source>
</evidence>
<dbReference type="EMBL" id="JAECZB010000012">
    <property type="protein sequence ID" value="MBH8552275.1"/>
    <property type="molecule type" value="Genomic_DNA"/>
</dbReference>